<proteinExistence type="predicted"/>
<organism evidence="1 2">
    <name type="scientific">Mizuhopecten yessoensis</name>
    <name type="common">Japanese scallop</name>
    <name type="synonym">Patinopecten yessoensis</name>
    <dbReference type="NCBI Taxonomy" id="6573"/>
    <lineage>
        <taxon>Eukaryota</taxon>
        <taxon>Metazoa</taxon>
        <taxon>Spiralia</taxon>
        <taxon>Lophotrochozoa</taxon>
        <taxon>Mollusca</taxon>
        <taxon>Bivalvia</taxon>
        <taxon>Autobranchia</taxon>
        <taxon>Pteriomorphia</taxon>
        <taxon>Pectinida</taxon>
        <taxon>Pectinoidea</taxon>
        <taxon>Pectinidae</taxon>
        <taxon>Mizuhopecten</taxon>
    </lineage>
</organism>
<sequence>MEEVSRLDFLSRAKYHQTDRSVLVHINGMDDYEIDGVGVSETSTTEVEVANGNEACHYPEKDTTDGLWCVSHRKPLDEADTGYMNPREPRSAVDEVPRRSELRLKHAQQDTMEGDKLGGALVTYKLEQGEYFHHFEEFGLFEKSLLRDSLYVKQNDQLVTLDGWTVNEMDHSSVVTLFLNLEIGKEHVMLVANHQISTDSFRQITFSLHGFITEEHEDEEKPEEMLRIENFTLAVMPLNDITDEVNISLENEEHIYLNKDLLFVSTRSVDTDRSVRFIRKRRQKWVGSHVQITSTFKQKDAGFVAIDEKGNVAMLPQFQQNAVFIAKYNNWGIWSIKSKYCGHFLAEQNRRLCSIPNDRDGYFVIKPSNCRNCL</sequence>
<dbReference type="Proteomes" id="UP000242188">
    <property type="component" value="Unassembled WGS sequence"/>
</dbReference>
<name>A0A210R748_MIZYE</name>
<dbReference type="OrthoDB" id="10408605at2759"/>
<keyword evidence="2" id="KW-1185">Reference proteome</keyword>
<evidence type="ECO:0000313" key="1">
    <source>
        <dbReference type="EMBL" id="OWF56716.1"/>
    </source>
</evidence>
<accession>A0A210R748</accession>
<gene>
    <name evidence="1" type="ORF">KP79_PYT20175</name>
</gene>
<dbReference type="AlphaFoldDB" id="A0A210R748"/>
<protein>
    <submittedName>
        <fullName evidence="1">Uncharacterized protein</fullName>
    </submittedName>
</protein>
<evidence type="ECO:0000313" key="2">
    <source>
        <dbReference type="Proteomes" id="UP000242188"/>
    </source>
</evidence>
<dbReference type="EMBL" id="NEDP02000107">
    <property type="protein sequence ID" value="OWF56716.1"/>
    <property type="molecule type" value="Genomic_DNA"/>
</dbReference>
<reference evidence="1 2" key="1">
    <citation type="journal article" date="2017" name="Nat. Ecol. Evol.">
        <title>Scallop genome provides insights into evolution of bilaterian karyotype and development.</title>
        <authorList>
            <person name="Wang S."/>
            <person name="Zhang J."/>
            <person name="Jiao W."/>
            <person name="Li J."/>
            <person name="Xun X."/>
            <person name="Sun Y."/>
            <person name="Guo X."/>
            <person name="Huan P."/>
            <person name="Dong B."/>
            <person name="Zhang L."/>
            <person name="Hu X."/>
            <person name="Sun X."/>
            <person name="Wang J."/>
            <person name="Zhao C."/>
            <person name="Wang Y."/>
            <person name="Wang D."/>
            <person name="Huang X."/>
            <person name="Wang R."/>
            <person name="Lv J."/>
            <person name="Li Y."/>
            <person name="Zhang Z."/>
            <person name="Liu B."/>
            <person name="Lu W."/>
            <person name="Hui Y."/>
            <person name="Liang J."/>
            <person name="Zhou Z."/>
            <person name="Hou R."/>
            <person name="Li X."/>
            <person name="Liu Y."/>
            <person name="Li H."/>
            <person name="Ning X."/>
            <person name="Lin Y."/>
            <person name="Zhao L."/>
            <person name="Xing Q."/>
            <person name="Dou J."/>
            <person name="Li Y."/>
            <person name="Mao J."/>
            <person name="Guo H."/>
            <person name="Dou H."/>
            <person name="Li T."/>
            <person name="Mu C."/>
            <person name="Jiang W."/>
            <person name="Fu Q."/>
            <person name="Fu X."/>
            <person name="Miao Y."/>
            <person name="Liu J."/>
            <person name="Yu Q."/>
            <person name="Li R."/>
            <person name="Liao H."/>
            <person name="Li X."/>
            <person name="Kong Y."/>
            <person name="Jiang Z."/>
            <person name="Chourrout D."/>
            <person name="Li R."/>
            <person name="Bao Z."/>
        </authorList>
    </citation>
    <scope>NUCLEOTIDE SEQUENCE [LARGE SCALE GENOMIC DNA]</scope>
    <source>
        <strain evidence="1 2">PY_sf001</strain>
    </source>
</reference>
<comment type="caution">
    <text evidence="1">The sequence shown here is derived from an EMBL/GenBank/DDBJ whole genome shotgun (WGS) entry which is preliminary data.</text>
</comment>